<name>Q4N5W0_THEPA</name>
<feature type="compositionally biased region" description="Low complexity" evidence="5">
    <location>
        <begin position="262"/>
        <end position="286"/>
    </location>
</feature>
<dbReference type="SUPFAM" id="SSF57850">
    <property type="entry name" value="RING/U-box"/>
    <property type="match status" value="1"/>
</dbReference>
<dbReference type="Pfam" id="PF13639">
    <property type="entry name" value="zf-RING_2"/>
    <property type="match status" value="1"/>
</dbReference>
<dbReference type="eggNOG" id="KOG0800">
    <property type="taxonomic scope" value="Eukaryota"/>
</dbReference>
<evidence type="ECO:0000313" key="9">
    <source>
        <dbReference type="Proteomes" id="UP000001949"/>
    </source>
</evidence>
<evidence type="ECO:0000256" key="5">
    <source>
        <dbReference type="SAM" id="MobiDB-lite"/>
    </source>
</evidence>
<dbReference type="AlphaFoldDB" id="Q4N5W0"/>
<evidence type="ECO:0000313" key="8">
    <source>
        <dbReference type="EMBL" id="EAN32463.1"/>
    </source>
</evidence>
<gene>
    <name evidence="8" type="ordered locus">TP02_0182</name>
</gene>
<dbReference type="GO" id="GO:0008270">
    <property type="term" value="F:zinc ion binding"/>
    <property type="evidence" value="ECO:0007669"/>
    <property type="project" value="UniProtKB-KW"/>
</dbReference>
<reference evidence="8 9" key="1">
    <citation type="journal article" date="2005" name="Science">
        <title>Genome sequence of Theileria parva, a bovine pathogen that transforms lymphocytes.</title>
        <authorList>
            <person name="Gardner M.J."/>
            <person name="Bishop R."/>
            <person name="Shah T."/>
            <person name="de Villiers E.P."/>
            <person name="Carlton J.M."/>
            <person name="Hall N."/>
            <person name="Ren Q."/>
            <person name="Paulsen I.T."/>
            <person name="Pain A."/>
            <person name="Berriman M."/>
            <person name="Wilson R.J.M."/>
            <person name="Sato S."/>
            <person name="Ralph S.A."/>
            <person name="Mann D.J."/>
            <person name="Xiong Z."/>
            <person name="Shallom S.J."/>
            <person name="Weidman J."/>
            <person name="Jiang L."/>
            <person name="Lynn J."/>
            <person name="Weaver B."/>
            <person name="Shoaibi A."/>
            <person name="Domingo A.R."/>
            <person name="Wasawo D."/>
            <person name="Crabtree J."/>
            <person name="Wortman J.R."/>
            <person name="Haas B."/>
            <person name="Angiuoli S.V."/>
            <person name="Creasy T.H."/>
            <person name="Lu C."/>
            <person name="Suh B."/>
            <person name="Silva J.C."/>
            <person name="Utterback T.R."/>
            <person name="Feldblyum T.V."/>
            <person name="Pertea M."/>
            <person name="Allen J."/>
            <person name="Nierman W.C."/>
            <person name="Taracha E.L.N."/>
            <person name="Salzberg S.L."/>
            <person name="White O.R."/>
            <person name="Fitzhugh H.A."/>
            <person name="Morzaria S."/>
            <person name="Venter J.C."/>
            <person name="Fraser C.M."/>
            <person name="Nene V."/>
        </authorList>
    </citation>
    <scope>NUCLEOTIDE SEQUENCE [LARGE SCALE GENOMIC DNA]</scope>
    <source>
        <strain evidence="8 9">Muguga</strain>
    </source>
</reference>
<dbReference type="PANTHER" id="PTHR45969:SF69">
    <property type="entry name" value="FINGER DOMAIN PROTEIN, PUTATIVE (AFU_ORTHOLOGUE AFUA_3G12190)-RELATED"/>
    <property type="match status" value="1"/>
</dbReference>
<dbReference type="OMA" id="EYMFERE"/>
<feature type="transmembrane region" description="Helical" evidence="6">
    <location>
        <begin position="151"/>
        <end position="171"/>
    </location>
</feature>
<dbReference type="VEuPathDB" id="PiroplasmaDB:TpMuguga_02g00182"/>
<dbReference type="InterPro" id="IPR013083">
    <property type="entry name" value="Znf_RING/FYVE/PHD"/>
</dbReference>
<keyword evidence="6" id="KW-0472">Membrane</keyword>
<feature type="transmembrane region" description="Helical" evidence="6">
    <location>
        <begin position="313"/>
        <end position="336"/>
    </location>
</feature>
<organism evidence="8 9">
    <name type="scientific">Theileria parva</name>
    <name type="common">East coast fever infection agent</name>
    <dbReference type="NCBI Taxonomy" id="5875"/>
    <lineage>
        <taxon>Eukaryota</taxon>
        <taxon>Sar</taxon>
        <taxon>Alveolata</taxon>
        <taxon>Apicomplexa</taxon>
        <taxon>Aconoidasida</taxon>
        <taxon>Piroplasmida</taxon>
        <taxon>Theileriidae</taxon>
        <taxon>Theileria</taxon>
    </lineage>
</organism>
<feature type="compositionally biased region" description="Low complexity" evidence="5">
    <location>
        <begin position="412"/>
        <end position="425"/>
    </location>
</feature>
<sequence length="642" mass="73044">MATQTCETDPATVQDPEVQAETPPSDPGQTSTDMTENNNRLIQYIRSMPLVSILFSRSISNDSFSNVSNRIFVYKCLMSFHLLILVALVVLTSFAIYYYNIRFYKIQTRPSETLIVCWLLRAIWHTVNSSWSLRYHYIGARNGPNLKLSQTFYNIASILWISLTVVFLGVSPREDLKTVSSRICYFLLWLTIASYVVPMLAYTFICILLYVTLLIVIYFRHGSIPLTSTAMPVSLLKKLKVERYRDVLKKIDSLEESVELGENYTNTSESETTVSQDSQQDQNSSETKSKPPKDVLFECVNNSEMLDEHLCSICILVTLHIFNFTIIMLLLITLYLNINDVDKVFLLPCDMRHLFHRDCLKKWFKRSSECPICRTNITQILSKKDKEKQSKKNASREPENDVQELNDVVTHSSSTSQNSPNNSYNRDPESDYDDSYSECDVSSQSLDPEVPTETTSEYKLRMIMESFRDPKSRFLVDSSTQDTFLDMESGNSVSLDPVVSPVNTGYQKLPLESTEDSVPVLPLENTENDSEVSLEVTENDSVLPLESTENDSEVSLEVTTGILDSTVRLEPHDLSPDTELENTEDLGSYVPLEPPKDTSEVKFENNKNLDSNVELEAFFDNLELELESNIDVELGNVNVEIV</sequence>
<evidence type="ECO:0000256" key="1">
    <source>
        <dbReference type="ARBA" id="ARBA00022723"/>
    </source>
</evidence>
<dbReference type="FunCoup" id="Q4N5W0">
    <property type="interactions" value="1"/>
</dbReference>
<dbReference type="PANTHER" id="PTHR45969">
    <property type="entry name" value="RING ZINC FINGER PROTEIN-RELATED"/>
    <property type="match status" value="1"/>
</dbReference>
<proteinExistence type="predicted"/>
<feature type="domain" description="RING-type" evidence="7">
    <location>
        <begin position="311"/>
        <end position="374"/>
    </location>
</feature>
<accession>Q4N5W0</accession>
<protein>
    <recommendedName>
        <fullName evidence="7">RING-type domain-containing protein</fullName>
    </recommendedName>
</protein>
<keyword evidence="3" id="KW-0862">Zinc</keyword>
<feature type="transmembrane region" description="Helical" evidence="6">
    <location>
        <begin position="80"/>
        <end position="101"/>
    </location>
</feature>
<feature type="region of interest" description="Disordered" evidence="5">
    <location>
        <begin position="262"/>
        <end position="291"/>
    </location>
</feature>
<feature type="region of interest" description="Disordered" evidence="5">
    <location>
        <begin position="384"/>
        <end position="454"/>
    </location>
</feature>
<feature type="transmembrane region" description="Helical" evidence="6">
    <location>
        <begin position="183"/>
        <end position="211"/>
    </location>
</feature>
<keyword evidence="1" id="KW-0479">Metal-binding</keyword>
<feature type="region of interest" description="Disordered" evidence="5">
    <location>
        <begin position="1"/>
        <end position="33"/>
    </location>
</feature>
<comment type="caution">
    <text evidence="8">The sequence shown here is derived from an EMBL/GenBank/DDBJ whole genome shotgun (WGS) entry which is preliminary data.</text>
</comment>
<dbReference type="InParanoid" id="Q4N5W0"/>
<dbReference type="EMBL" id="AAGK01000002">
    <property type="protein sequence ID" value="EAN32463.1"/>
    <property type="molecule type" value="Genomic_DNA"/>
</dbReference>
<dbReference type="GO" id="GO:0061630">
    <property type="term" value="F:ubiquitin protein ligase activity"/>
    <property type="evidence" value="ECO:0007669"/>
    <property type="project" value="TreeGrafter"/>
</dbReference>
<dbReference type="InterPro" id="IPR001841">
    <property type="entry name" value="Znf_RING"/>
</dbReference>
<keyword evidence="2 4" id="KW-0863">Zinc-finger</keyword>
<keyword evidence="6" id="KW-0812">Transmembrane</keyword>
<keyword evidence="9" id="KW-1185">Reference proteome</keyword>
<dbReference type="PROSITE" id="PS50089">
    <property type="entry name" value="ZF_RING_2"/>
    <property type="match status" value="1"/>
</dbReference>
<dbReference type="Proteomes" id="UP000001949">
    <property type="component" value="Unassembled WGS sequence"/>
</dbReference>
<dbReference type="GO" id="GO:0016567">
    <property type="term" value="P:protein ubiquitination"/>
    <property type="evidence" value="ECO:0007669"/>
    <property type="project" value="TreeGrafter"/>
</dbReference>
<evidence type="ECO:0000256" key="4">
    <source>
        <dbReference type="PROSITE-ProRule" id="PRU00175"/>
    </source>
</evidence>
<evidence type="ECO:0000256" key="6">
    <source>
        <dbReference type="SAM" id="Phobius"/>
    </source>
</evidence>
<dbReference type="KEGG" id="tpv:TP02_0182"/>
<dbReference type="STRING" id="5875.Q4N5W0"/>
<dbReference type="Gene3D" id="3.30.40.10">
    <property type="entry name" value="Zinc/RING finger domain, C3HC4 (zinc finger)"/>
    <property type="match status" value="1"/>
</dbReference>
<evidence type="ECO:0000256" key="2">
    <source>
        <dbReference type="ARBA" id="ARBA00022771"/>
    </source>
</evidence>
<keyword evidence="6" id="KW-1133">Transmembrane helix</keyword>
<evidence type="ECO:0000256" key="3">
    <source>
        <dbReference type="ARBA" id="ARBA00022833"/>
    </source>
</evidence>
<feature type="region of interest" description="Disordered" evidence="5">
    <location>
        <begin position="572"/>
        <end position="600"/>
    </location>
</feature>
<feature type="compositionally biased region" description="Basic and acidic residues" evidence="5">
    <location>
        <begin position="384"/>
        <end position="399"/>
    </location>
</feature>
<evidence type="ECO:0000259" key="7">
    <source>
        <dbReference type="PROSITE" id="PS50089"/>
    </source>
</evidence>